<sequence length="96" mass="11094">MTTPNLTVAAAAYIYLHYAIKGRRTKSRRLWISPIYASRKVYTGSNLLADLNFGMYKNFTRMHPSDFELLINLIGPKIFKEDTVFRKAIPVQQRLA</sequence>
<dbReference type="OrthoDB" id="8189124at2759"/>
<comment type="caution">
    <text evidence="1">The sequence shown here is derived from an EMBL/GenBank/DDBJ whole genome shotgun (WGS) entry which is preliminary data.</text>
</comment>
<evidence type="ECO:0000313" key="2">
    <source>
        <dbReference type="Proteomes" id="UP000235965"/>
    </source>
</evidence>
<protein>
    <submittedName>
        <fullName evidence="1">Uncharacterized protein</fullName>
    </submittedName>
</protein>
<dbReference type="InParanoid" id="A0A2J7PD51"/>
<accession>A0A2J7PD51</accession>
<organism evidence="1 2">
    <name type="scientific">Cryptotermes secundus</name>
    <dbReference type="NCBI Taxonomy" id="105785"/>
    <lineage>
        <taxon>Eukaryota</taxon>
        <taxon>Metazoa</taxon>
        <taxon>Ecdysozoa</taxon>
        <taxon>Arthropoda</taxon>
        <taxon>Hexapoda</taxon>
        <taxon>Insecta</taxon>
        <taxon>Pterygota</taxon>
        <taxon>Neoptera</taxon>
        <taxon>Polyneoptera</taxon>
        <taxon>Dictyoptera</taxon>
        <taxon>Blattodea</taxon>
        <taxon>Blattoidea</taxon>
        <taxon>Termitoidae</taxon>
        <taxon>Kalotermitidae</taxon>
        <taxon>Cryptotermitinae</taxon>
        <taxon>Cryptotermes</taxon>
    </lineage>
</organism>
<dbReference type="AlphaFoldDB" id="A0A2J7PD51"/>
<name>A0A2J7PD51_9NEOP</name>
<evidence type="ECO:0000313" key="1">
    <source>
        <dbReference type="EMBL" id="PNF14258.1"/>
    </source>
</evidence>
<dbReference type="Proteomes" id="UP000235965">
    <property type="component" value="Unassembled WGS sequence"/>
</dbReference>
<reference evidence="1 2" key="1">
    <citation type="submission" date="2017-12" db="EMBL/GenBank/DDBJ databases">
        <title>Hemimetabolous genomes reveal molecular basis of termite eusociality.</title>
        <authorList>
            <person name="Harrison M.C."/>
            <person name="Jongepier E."/>
            <person name="Robertson H.M."/>
            <person name="Arning N."/>
            <person name="Bitard-Feildel T."/>
            <person name="Chao H."/>
            <person name="Childers C.P."/>
            <person name="Dinh H."/>
            <person name="Doddapaneni H."/>
            <person name="Dugan S."/>
            <person name="Gowin J."/>
            <person name="Greiner C."/>
            <person name="Han Y."/>
            <person name="Hu H."/>
            <person name="Hughes D.S.T."/>
            <person name="Huylmans A.-K."/>
            <person name="Kemena C."/>
            <person name="Kremer L.P.M."/>
            <person name="Lee S.L."/>
            <person name="Lopez-Ezquerra A."/>
            <person name="Mallet L."/>
            <person name="Monroy-Kuhn J.M."/>
            <person name="Moser A."/>
            <person name="Murali S.C."/>
            <person name="Muzny D.M."/>
            <person name="Otani S."/>
            <person name="Piulachs M.-D."/>
            <person name="Poelchau M."/>
            <person name="Qu J."/>
            <person name="Schaub F."/>
            <person name="Wada-Katsumata A."/>
            <person name="Worley K.C."/>
            <person name="Xie Q."/>
            <person name="Ylla G."/>
            <person name="Poulsen M."/>
            <person name="Gibbs R.A."/>
            <person name="Schal C."/>
            <person name="Richards S."/>
            <person name="Belles X."/>
            <person name="Korb J."/>
            <person name="Bornberg-Bauer E."/>
        </authorList>
    </citation>
    <scope>NUCLEOTIDE SEQUENCE [LARGE SCALE GENOMIC DNA]</scope>
    <source>
        <tissue evidence="1">Whole body</tissue>
    </source>
</reference>
<proteinExistence type="predicted"/>
<keyword evidence="2" id="KW-1185">Reference proteome</keyword>
<dbReference type="EMBL" id="NEVH01026394">
    <property type="protein sequence ID" value="PNF14258.1"/>
    <property type="molecule type" value="Genomic_DNA"/>
</dbReference>
<gene>
    <name evidence="1" type="ORF">B7P43_G12207</name>
</gene>